<dbReference type="STRING" id="3760.A0A251R1W5"/>
<dbReference type="PANTHER" id="PTHR36379:SF1">
    <property type="entry name" value="PUTATIVE RECOMBINATION INITIATION DEFECT 1-RELATED"/>
    <property type="match status" value="1"/>
</dbReference>
<evidence type="ECO:0000313" key="1">
    <source>
        <dbReference type="EMBL" id="ONI29025.1"/>
    </source>
</evidence>
<dbReference type="Gramene" id="ONI29025">
    <property type="protein sequence ID" value="ONI29025"/>
    <property type="gene ID" value="PRUPE_1G176200"/>
</dbReference>
<proteinExistence type="predicted"/>
<dbReference type="PANTHER" id="PTHR36379">
    <property type="entry name" value="PROTEIN PRD1"/>
    <property type="match status" value="1"/>
</dbReference>
<reference evidence="1 2" key="1">
    <citation type="journal article" date="2013" name="Nat. Genet.">
        <title>The high-quality draft genome of peach (Prunus persica) identifies unique patterns of genetic diversity, domestication and genome evolution.</title>
        <authorList>
            <consortium name="International Peach Genome Initiative"/>
            <person name="Verde I."/>
            <person name="Abbott A.G."/>
            <person name="Scalabrin S."/>
            <person name="Jung S."/>
            <person name="Shu S."/>
            <person name="Marroni F."/>
            <person name="Zhebentyayeva T."/>
            <person name="Dettori M.T."/>
            <person name="Grimwood J."/>
            <person name="Cattonaro F."/>
            <person name="Zuccolo A."/>
            <person name="Rossini L."/>
            <person name="Jenkins J."/>
            <person name="Vendramin E."/>
            <person name="Meisel L.A."/>
            <person name="Decroocq V."/>
            <person name="Sosinski B."/>
            <person name="Prochnik S."/>
            <person name="Mitros T."/>
            <person name="Policriti A."/>
            <person name="Cipriani G."/>
            <person name="Dondini L."/>
            <person name="Ficklin S."/>
            <person name="Goodstein D.M."/>
            <person name="Xuan P."/>
            <person name="Del Fabbro C."/>
            <person name="Aramini V."/>
            <person name="Copetti D."/>
            <person name="Gonzalez S."/>
            <person name="Horner D.S."/>
            <person name="Falchi R."/>
            <person name="Lucas S."/>
            <person name="Mica E."/>
            <person name="Maldonado J."/>
            <person name="Lazzari B."/>
            <person name="Bielenberg D."/>
            <person name="Pirona R."/>
            <person name="Miculan M."/>
            <person name="Barakat A."/>
            <person name="Testolin R."/>
            <person name="Stella A."/>
            <person name="Tartarini S."/>
            <person name="Tonutti P."/>
            <person name="Arus P."/>
            <person name="Orellana A."/>
            <person name="Wells C."/>
            <person name="Main D."/>
            <person name="Vizzotto G."/>
            <person name="Silva H."/>
            <person name="Salamini F."/>
            <person name="Schmutz J."/>
            <person name="Morgante M."/>
            <person name="Rokhsar D.S."/>
        </authorList>
    </citation>
    <scope>NUCLEOTIDE SEQUENCE [LARGE SCALE GENOMIC DNA]</scope>
    <source>
        <strain evidence="2">cv. Nemared</strain>
    </source>
</reference>
<dbReference type="EMBL" id="CM007651">
    <property type="protein sequence ID" value="ONI29025.1"/>
    <property type="molecule type" value="Genomic_DNA"/>
</dbReference>
<dbReference type="AlphaFoldDB" id="A0A251R1W5"/>
<protein>
    <submittedName>
        <fullName evidence="1">Uncharacterized protein</fullName>
    </submittedName>
</protein>
<dbReference type="InterPro" id="IPR044968">
    <property type="entry name" value="PRD1"/>
</dbReference>
<gene>
    <name evidence="1" type="ORF">PRUPE_1G176200</name>
</gene>
<keyword evidence="2" id="KW-1185">Reference proteome</keyword>
<sequence length="443" mass="49227">MLAQRRLFGAAYAVDLNSNGSSKGFFPTEKMKWSVYQMLGSLVFLWEMILGNLIDTTLCLPSDPIDFLILLEQKSSHNLELSSCQSALSLISYTSSLYDERLADDKLVLASLEKYILWLFQQEKLSTPLSYQLLKFSGKNIANGIIVHGKNSHMVNVNLIAELIAGGDNHGSTLLVSLLTQLLEKGHENDIISVVNLVATIINIFPIASDQLCLHVLIGPSKAIIFSTSLVSTINSAIHEACLKGPALVDHDEETSSGEKVSSSYFFSLRSLHTVLPGIVDWKNFFDPADRVQPISFFGIFCHDLCTLYCLLALFTRISDQRNRTGEELVCTMDYLRFVMAVLEGLIFSSDLSGYELWLLPINDGTSVTTKNNWSRMIVEELVMSLAVPCLASKSFINLHKPAIHVAVTLLKRPKVPEWMRSMFDDSCISGIIQYLAANNLST</sequence>
<dbReference type="GO" id="GO:0042138">
    <property type="term" value="P:meiotic DNA double-strand break formation"/>
    <property type="evidence" value="ECO:0007669"/>
    <property type="project" value="InterPro"/>
</dbReference>
<evidence type="ECO:0000313" key="2">
    <source>
        <dbReference type="Proteomes" id="UP000006882"/>
    </source>
</evidence>
<dbReference type="Proteomes" id="UP000006882">
    <property type="component" value="Chromosome G1"/>
</dbReference>
<organism evidence="1 2">
    <name type="scientific">Prunus persica</name>
    <name type="common">Peach</name>
    <name type="synonym">Amygdalus persica</name>
    <dbReference type="NCBI Taxonomy" id="3760"/>
    <lineage>
        <taxon>Eukaryota</taxon>
        <taxon>Viridiplantae</taxon>
        <taxon>Streptophyta</taxon>
        <taxon>Embryophyta</taxon>
        <taxon>Tracheophyta</taxon>
        <taxon>Spermatophyta</taxon>
        <taxon>Magnoliopsida</taxon>
        <taxon>eudicotyledons</taxon>
        <taxon>Gunneridae</taxon>
        <taxon>Pentapetalae</taxon>
        <taxon>rosids</taxon>
        <taxon>fabids</taxon>
        <taxon>Rosales</taxon>
        <taxon>Rosaceae</taxon>
        <taxon>Amygdaloideae</taxon>
        <taxon>Amygdaleae</taxon>
        <taxon>Prunus</taxon>
    </lineage>
</organism>
<accession>A0A251R1W5</accession>
<name>A0A251R1W5_PRUPE</name>